<organism evidence="3 4">
    <name type="scientific">Stenotrophobium rhamnosiphilum</name>
    <dbReference type="NCBI Taxonomy" id="2029166"/>
    <lineage>
        <taxon>Bacteria</taxon>
        <taxon>Pseudomonadati</taxon>
        <taxon>Pseudomonadota</taxon>
        <taxon>Gammaproteobacteria</taxon>
        <taxon>Nevskiales</taxon>
        <taxon>Nevskiaceae</taxon>
        <taxon>Stenotrophobium</taxon>
    </lineage>
</organism>
<dbReference type="NCBIfam" id="TIGR01845">
    <property type="entry name" value="outer_NodT"/>
    <property type="match status" value="1"/>
</dbReference>
<comment type="subcellular location">
    <subcellularLocation>
        <location evidence="2">Cell outer membrane</location>
        <topology evidence="2">Lipid-anchor</topology>
    </subcellularLocation>
</comment>
<dbReference type="SUPFAM" id="SSF56954">
    <property type="entry name" value="Outer membrane efflux proteins (OEP)"/>
    <property type="match status" value="1"/>
</dbReference>
<keyword evidence="2" id="KW-0564">Palmitate</keyword>
<evidence type="ECO:0000256" key="2">
    <source>
        <dbReference type="RuleBase" id="RU362097"/>
    </source>
</evidence>
<gene>
    <name evidence="3" type="ORF">CJD38_11075</name>
</gene>
<dbReference type="InterPro" id="IPR003423">
    <property type="entry name" value="OMP_efflux"/>
</dbReference>
<dbReference type="EMBL" id="QANS01000004">
    <property type="protein sequence ID" value="PTU30845.1"/>
    <property type="molecule type" value="Genomic_DNA"/>
</dbReference>
<dbReference type="OrthoDB" id="9770517at2"/>
<dbReference type="Proteomes" id="UP000244248">
    <property type="component" value="Unassembled WGS sequence"/>
</dbReference>
<keyword evidence="2" id="KW-0812">Transmembrane</keyword>
<keyword evidence="2" id="KW-0449">Lipoprotein</keyword>
<dbReference type="PANTHER" id="PTHR30203">
    <property type="entry name" value="OUTER MEMBRANE CATION EFFLUX PROTEIN"/>
    <property type="match status" value="1"/>
</dbReference>
<dbReference type="Gene3D" id="2.20.200.10">
    <property type="entry name" value="Outer membrane efflux proteins (OEP)"/>
    <property type="match status" value="1"/>
</dbReference>
<dbReference type="InterPro" id="IPR010131">
    <property type="entry name" value="MdtP/NodT-like"/>
</dbReference>
<sequence>MQSGSEKEFLMRTLISIVLSALALTACAVGPDYRAPETPPTALLNASSPLFVAKSPEAVWWNQFEDEELDSLISRALEANLDLRIAIDRVREARAVFVQNKYDFAPHAPMRANYSHADQQQPGLGSTRVNAESYSLGFDATWEIDLFGRVRRSVEAAKADLGAQQANLRDAQVTIAAEVARNYFELRGTQKRLDVARRNLTSQDQTQHLTQLRYDAGRITELNVQQSRARLKATEASIPPLEAAEKQYGYRLAVLLGQRPGALDEELKPAELRPYAKALPIGDVTTLLRRRPDVRIAEREFAAATARVGVATADLFPRVNVTGFVGFLSGDFGRLFNSGAGSDSRAWSVTPSVSWAALDFGSVKARLRASKARSDAAAVNYEKVVLTALEDTENSFVAYSKRQAQLKSLNEQADASRRAADIAQIQYREGVADFLTLLDTQRTQLSAEDAVAEVQTAVNVDVVAIYKALGGVGQVDSPATELSRNE</sequence>
<dbReference type="PROSITE" id="PS51257">
    <property type="entry name" value="PROKAR_LIPOPROTEIN"/>
    <property type="match status" value="1"/>
</dbReference>
<comment type="similarity">
    <text evidence="1 2">Belongs to the outer membrane factor (OMF) (TC 1.B.17) family.</text>
</comment>
<protein>
    <submittedName>
        <fullName evidence="3">RND transporter</fullName>
    </submittedName>
</protein>
<dbReference type="PANTHER" id="PTHR30203:SF25">
    <property type="entry name" value="OUTER MEMBRANE PROTEIN-RELATED"/>
    <property type="match status" value="1"/>
</dbReference>
<dbReference type="AlphaFoldDB" id="A0A2T5ME48"/>
<dbReference type="GO" id="GO:0015562">
    <property type="term" value="F:efflux transmembrane transporter activity"/>
    <property type="evidence" value="ECO:0007669"/>
    <property type="project" value="InterPro"/>
</dbReference>
<evidence type="ECO:0000313" key="4">
    <source>
        <dbReference type="Proteomes" id="UP000244248"/>
    </source>
</evidence>
<keyword evidence="2" id="KW-0472">Membrane</keyword>
<keyword evidence="4" id="KW-1185">Reference proteome</keyword>
<evidence type="ECO:0000313" key="3">
    <source>
        <dbReference type="EMBL" id="PTU30845.1"/>
    </source>
</evidence>
<dbReference type="Gene3D" id="1.20.1600.10">
    <property type="entry name" value="Outer membrane efflux proteins (OEP)"/>
    <property type="match status" value="1"/>
</dbReference>
<comment type="caution">
    <text evidence="3">The sequence shown here is derived from an EMBL/GenBank/DDBJ whole genome shotgun (WGS) entry which is preliminary data.</text>
</comment>
<name>A0A2T5ME48_9GAMM</name>
<accession>A0A2T5ME48</accession>
<evidence type="ECO:0000256" key="1">
    <source>
        <dbReference type="ARBA" id="ARBA00007613"/>
    </source>
</evidence>
<dbReference type="Pfam" id="PF02321">
    <property type="entry name" value="OEP"/>
    <property type="match status" value="2"/>
</dbReference>
<reference evidence="3 4" key="1">
    <citation type="submission" date="2018-04" db="EMBL/GenBank/DDBJ databases">
        <title>Novel species isolated from glacier.</title>
        <authorList>
            <person name="Liu Q."/>
            <person name="Xin Y.-H."/>
        </authorList>
    </citation>
    <scope>NUCLEOTIDE SEQUENCE [LARGE SCALE GENOMIC DNA]</scope>
    <source>
        <strain evidence="3 4">GT1R17</strain>
    </source>
</reference>
<proteinExistence type="inferred from homology"/>
<keyword evidence="2" id="KW-1134">Transmembrane beta strand</keyword>
<dbReference type="GO" id="GO:0009279">
    <property type="term" value="C:cell outer membrane"/>
    <property type="evidence" value="ECO:0007669"/>
    <property type="project" value="UniProtKB-SubCell"/>
</dbReference>